<comment type="caution">
    <text evidence="1">The sequence shown here is derived from an EMBL/GenBank/DDBJ whole genome shotgun (WGS) entry which is preliminary data.</text>
</comment>
<protein>
    <submittedName>
        <fullName evidence="1">Uncharacterized protein</fullName>
    </submittedName>
</protein>
<evidence type="ECO:0000313" key="1">
    <source>
        <dbReference type="EMBL" id="TKW55162.1"/>
    </source>
</evidence>
<dbReference type="AlphaFoldDB" id="A0A4U6XIH9"/>
<dbReference type="Proteomes" id="UP000310108">
    <property type="component" value="Unassembled WGS sequence"/>
</dbReference>
<gene>
    <name evidence="1" type="ORF">CTA1_11968</name>
</gene>
<proteinExistence type="predicted"/>
<reference evidence="1 2" key="1">
    <citation type="journal article" date="2019" name="PLoS ONE">
        <title>Comparative genome analysis indicates high evolutionary potential of pathogenicity genes in Colletotrichum tanaceti.</title>
        <authorList>
            <person name="Lelwala R.V."/>
            <person name="Korhonen P.K."/>
            <person name="Young N.D."/>
            <person name="Scott J.B."/>
            <person name="Ades P.A."/>
            <person name="Gasser R.B."/>
            <person name="Taylor P.W.J."/>
        </authorList>
    </citation>
    <scope>NUCLEOTIDE SEQUENCE [LARGE SCALE GENOMIC DNA]</scope>
    <source>
        <strain evidence="1">BRIP57314</strain>
    </source>
</reference>
<evidence type="ECO:0000313" key="2">
    <source>
        <dbReference type="Proteomes" id="UP000310108"/>
    </source>
</evidence>
<dbReference type="EMBL" id="PJEX01000109">
    <property type="protein sequence ID" value="TKW55162.1"/>
    <property type="molecule type" value="Genomic_DNA"/>
</dbReference>
<sequence length="100" mass="11535">MAHNLGLYLDGSKWTTGGFVSEKEAEARKRHIPFAAVHLCFSAAVIHLIDARPSNPNRQQAIRHLQTCIDALRDLRTAWWAWSERALRAVRLLAREWYQV</sequence>
<organism evidence="1 2">
    <name type="scientific">Colletotrichum tanaceti</name>
    <dbReference type="NCBI Taxonomy" id="1306861"/>
    <lineage>
        <taxon>Eukaryota</taxon>
        <taxon>Fungi</taxon>
        <taxon>Dikarya</taxon>
        <taxon>Ascomycota</taxon>
        <taxon>Pezizomycotina</taxon>
        <taxon>Sordariomycetes</taxon>
        <taxon>Hypocreomycetidae</taxon>
        <taxon>Glomerellales</taxon>
        <taxon>Glomerellaceae</taxon>
        <taxon>Colletotrichum</taxon>
        <taxon>Colletotrichum destructivum species complex</taxon>
    </lineage>
</organism>
<dbReference type="STRING" id="1306861.A0A4U6XIH9"/>
<keyword evidence="2" id="KW-1185">Reference proteome</keyword>
<name>A0A4U6XIH9_9PEZI</name>
<dbReference type="OrthoDB" id="2154091at2759"/>
<accession>A0A4U6XIH9</accession>